<sequence length="189" mass="22014">MSSNLTGGELGAMVSMAYKAMDVEFKKQYDPREEGKGITYETQSAYSNARQARAYQQWASSGDGSNFKWDNKNYFLVGEVEYGTFGKNHHDEFWRILTTAENLTFIEEAYAGQQRLKAQQRAHREQIQDTAVAESFFSTSKREIEFNVFLNRNDAEHTIFNYIDVFYNRQRSHSFLRYVSPEEFELKAA</sequence>
<accession>A0A2P2DXI3</accession>
<feature type="domain" description="Integrase catalytic" evidence="1">
    <location>
        <begin position="134"/>
        <end position="185"/>
    </location>
</feature>
<gene>
    <name evidence="2" type="ORF">LPTSP4_08430</name>
</gene>
<dbReference type="GO" id="GO:0015074">
    <property type="term" value="P:DNA integration"/>
    <property type="evidence" value="ECO:0007669"/>
    <property type="project" value="InterPro"/>
</dbReference>
<dbReference type="SUPFAM" id="SSF53098">
    <property type="entry name" value="Ribonuclease H-like"/>
    <property type="match status" value="1"/>
</dbReference>
<dbReference type="InterPro" id="IPR001584">
    <property type="entry name" value="Integrase_cat-core"/>
</dbReference>
<proteinExistence type="predicted"/>
<dbReference type="PANTHER" id="PTHR46889">
    <property type="entry name" value="TRANSPOSASE INSF FOR INSERTION SEQUENCE IS3B-RELATED"/>
    <property type="match status" value="1"/>
</dbReference>
<dbReference type="Pfam" id="PF13333">
    <property type="entry name" value="rve_2"/>
    <property type="match status" value="1"/>
</dbReference>
<reference evidence="2 3" key="1">
    <citation type="submission" date="2018-02" db="EMBL/GenBank/DDBJ databases">
        <title>Novel Leptospira species isolated from soil and water in Japan.</title>
        <authorList>
            <person name="Nakao R."/>
            <person name="Masuzawa T."/>
        </authorList>
    </citation>
    <scope>NUCLEOTIDE SEQUENCE [LARGE SCALE GENOMIC DNA]</scope>
    <source>
        <strain evidence="2 3">YH101</strain>
    </source>
</reference>
<dbReference type="OrthoDB" id="9813957at2"/>
<evidence type="ECO:0000259" key="1">
    <source>
        <dbReference type="Pfam" id="PF13333"/>
    </source>
</evidence>
<dbReference type="AlphaFoldDB" id="A0A2P2DXI3"/>
<dbReference type="PANTHER" id="PTHR46889:SF4">
    <property type="entry name" value="TRANSPOSASE INSO FOR INSERTION SEQUENCE ELEMENT IS911B-RELATED"/>
    <property type="match status" value="1"/>
</dbReference>
<name>A0A2P2DXI3_9LEPT</name>
<evidence type="ECO:0000313" key="3">
    <source>
        <dbReference type="Proteomes" id="UP000245133"/>
    </source>
</evidence>
<keyword evidence="3" id="KW-1185">Reference proteome</keyword>
<dbReference type="Proteomes" id="UP000245133">
    <property type="component" value="Unassembled WGS sequence"/>
</dbReference>
<dbReference type="InterPro" id="IPR012337">
    <property type="entry name" value="RNaseH-like_sf"/>
</dbReference>
<comment type="caution">
    <text evidence="2">The sequence shown here is derived from an EMBL/GenBank/DDBJ whole genome shotgun (WGS) entry which is preliminary data.</text>
</comment>
<dbReference type="EMBL" id="BFBB01000003">
    <property type="protein sequence ID" value="GBF49332.1"/>
    <property type="molecule type" value="Genomic_DNA"/>
</dbReference>
<protein>
    <recommendedName>
        <fullName evidence="1">Integrase catalytic domain-containing protein</fullName>
    </recommendedName>
</protein>
<dbReference type="InterPro" id="IPR050900">
    <property type="entry name" value="Transposase_IS3/IS150/IS904"/>
</dbReference>
<evidence type="ECO:0000313" key="2">
    <source>
        <dbReference type="EMBL" id="GBF49332.1"/>
    </source>
</evidence>
<organism evidence="2 3">
    <name type="scientific">Leptospira ryugenii</name>
    <dbReference type="NCBI Taxonomy" id="1917863"/>
    <lineage>
        <taxon>Bacteria</taxon>
        <taxon>Pseudomonadati</taxon>
        <taxon>Spirochaetota</taxon>
        <taxon>Spirochaetia</taxon>
        <taxon>Leptospirales</taxon>
        <taxon>Leptospiraceae</taxon>
        <taxon>Leptospira</taxon>
    </lineage>
</organism>